<evidence type="ECO:0000313" key="2">
    <source>
        <dbReference type="Proteomes" id="UP000276953"/>
    </source>
</evidence>
<dbReference type="InterPro" id="IPR036278">
    <property type="entry name" value="Sialidase_sf"/>
</dbReference>
<sequence length="271" mass="29800">MVEVSNTNPLKAYALMQGATNEPVRIAKTTDGGATWIATNVAGSGITLPNPVDTSQPDNDFTRGQSFYDLVIETDPDNDEHVYVGGVDSYKSTDGGATWTQYTKWSNNNVMGSTNISLVHADQHALVFNPKNTSQFVMGNDGGIFFAPDKNNLASTTAIGMRNKRFNVTQFYHGTLNPSSTFANEDMILGAQDNGTKRLSGVALANNFYNTSDVYGGDGAYTAFDDQNKYYIASYVYNYHFLSIRRKLLSFGFRSKGSRIVYKPPCCRQKS</sequence>
<organism evidence="1 2">
    <name type="scientific">Chryseobacterium arthrosphaerae</name>
    <dbReference type="NCBI Taxonomy" id="651561"/>
    <lineage>
        <taxon>Bacteria</taxon>
        <taxon>Pseudomonadati</taxon>
        <taxon>Bacteroidota</taxon>
        <taxon>Flavobacteriia</taxon>
        <taxon>Flavobacteriales</taxon>
        <taxon>Weeksellaceae</taxon>
        <taxon>Chryseobacterium group</taxon>
        <taxon>Chryseobacterium</taxon>
    </lineage>
</organism>
<name>A0A432DT82_9FLAO</name>
<dbReference type="CDD" id="cd15482">
    <property type="entry name" value="Sialidase_non-viral"/>
    <property type="match status" value="1"/>
</dbReference>
<comment type="caution">
    <text evidence="1">The sequence shown here is derived from an EMBL/GenBank/DDBJ whole genome shotgun (WGS) entry which is preliminary data.</text>
</comment>
<reference evidence="1 2" key="1">
    <citation type="submission" date="2018-12" db="EMBL/GenBank/DDBJ databases">
        <title>Draft Genome Sequence of Chryseobacterium arthrosphaerae strain ED882-96 Isolated from the Blood of a Patient with Liver Cirrhosis in Taiwan.</title>
        <authorList>
            <person name="Lin J.-N."/>
            <person name="Lai C.-H."/>
            <person name="Yang C.-H."/>
            <person name="Huang Y.-H."/>
        </authorList>
    </citation>
    <scope>NUCLEOTIDE SEQUENCE [LARGE SCALE GENOMIC DNA]</scope>
    <source>
        <strain evidence="1 2">ED882-96</strain>
    </source>
</reference>
<dbReference type="InterPro" id="IPR015943">
    <property type="entry name" value="WD40/YVTN_repeat-like_dom_sf"/>
</dbReference>
<dbReference type="SUPFAM" id="SSF50939">
    <property type="entry name" value="Sialidases"/>
    <property type="match status" value="1"/>
</dbReference>
<dbReference type="EMBL" id="RYFC01000003">
    <property type="protein sequence ID" value="RTZ46359.1"/>
    <property type="molecule type" value="Genomic_DNA"/>
</dbReference>
<accession>A0A432DT82</accession>
<dbReference type="Gene3D" id="2.130.10.10">
    <property type="entry name" value="YVTN repeat-like/Quinoprotein amine dehydrogenase"/>
    <property type="match status" value="1"/>
</dbReference>
<proteinExistence type="predicted"/>
<dbReference type="AlphaFoldDB" id="A0A432DT82"/>
<protein>
    <submittedName>
        <fullName evidence="1">Exo-alpha-sialidase</fullName>
    </submittedName>
</protein>
<gene>
    <name evidence="1" type="ORF">EJ377_18720</name>
</gene>
<dbReference type="Proteomes" id="UP000276953">
    <property type="component" value="Unassembled WGS sequence"/>
</dbReference>
<evidence type="ECO:0000313" key="1">
    <source>
        <dbReference type="EMBL" id="RTZ46359.1"/>
    </source>
</evidence>